<accession>A0A0F8WII2</accession>
<evidence type="ECO:0000313" key="1">
    <source>
        <dbReference type="EMBL" id="KKK48020.1"/>
    </source>
</evidence>
<sequence>MLKRWICRLWGHRTVYKAFTGDVVEVDNPMVGPLKTPVKHWARSPYCLRCGKDVPADAEGHREASPSV</sequence>
<protein>
    <submittedName>
        <fullName evidence="1">Uncharacterized protein</fullName>
    </submittedName>
</protein>
<dbReference type="AlphaFoldDB" id="A0A0F8WII2"/>
<gene>
    <name evidence="1" type="ORF">LCGC14_3149340</name>
</gene>
<comment type="caution">
    <text evidence="1">The sequence shown here is derived from an EMBL/GenBank/DDBJ whole genome shotgun (WGS) entry which is preliminary data.</text>
</comment>
<dbReference type="EMBL" id="LAZR01069281">
    <property type="protein sequence ID" value="KKK48020.1"/>
    <property type="molecule type" value="Genomic_DNA"/>
</dbReference>
<reference evidence="1" key="1">
    <citation type="journal article" date="2015" name="Nature">
        <title>Complex archaea that bridge the gap between prokaryotes and eukaryotes.</title>
        <authorList>
            <person name="Spang A."/>
            <person name="Saw J.H."/>
            <person name="Jorgensen S.L."/>
            <person name="Zaremba-Niedzwiedzka K."/>
            <person name="Martijn J."/>
            <person name="Lind A.E."/>
            <person name="van Eijk R."/>
            <person name="Schleper C."/>
            <person name="Guy L."/>
            <person name="Ettema T.J."/>
        </authorList>
    </citation>
    <scope>NUCLEOTIDE SEQUENCE</scope>
</reference>
<proteinExistence type="predicted"/>
<organism evidence="1">
    <name type="scientific">marine sediment metagenome</name>
    <dbReference type="NCBI Taxonomy" id="412755"/>
    <lineage>
        <taxon>unclassified sequences</taxon>
        <taxon>metagenomes</taxon>
        <taxon>ecological metagenomes</taxon>
    </lineage>
</organism>
<name>A0A0F8WII2_9ZZZZ</name>